<dbReference type="PROSITE" id="PS50112">
    <property type="entry name" value="PAS"/>
    <property type="match status" value="1"/>
</dbReference>
<dbReference type="InterPro" id="IPR000160">
    <property type="entry name" value="GGDEF_dom"/>
</dbReference>
<dbReference type="Gene3D" id="3.30.70.270">
    <property type="match status" value="1"/>
</dbReference>
<dbReference type="SUPFAM" id="SSF55785">
    <property type="entry name" value="PYP-like sensor domain (PAS domain)"/>
    <property type="match status" value="1"/>
</dbReference>
<dbReference type="AlphaFoldDB" id="A0A0F5HM41"/>
<dbReference type="InterPro" id="IPR029016">
    <property type="entry name" value="GAF-like_dom_sf"/>
</dbReference>
<organism evidence="5 6">
    <name type="scientific">Bacillus thermotolerans</name>
    <name type="common">Quasibacillus thermotolerans</name>
    <dbReference type="NCBI Taxonomy" id="1221996"/>
    <lineage>
        <taxon>Bacteria</taxon>
        <taxon>Bacillati</taxon>
        <taxon>Bacillota</taxon>
        <taxon>Bacilli</taxon>
        <taxon>Bacillales</taxon>
        <taxon>Bacillaceae</taxon>
        <taxon>Bacillus</taxon>
    </lineage>
</organism>
<accession>A0A0F5HM41</accession>
<accession>A0A0F5HPR8</accession>
<dbReference type="InterPro" id="IPR000014">
    <property type="entry name" value="PAS"/>
</dbReference>
<feature type="domain" description="GGDEF" evidence="4">
    <location>
        <begin position="352"/>
        <end position="485"/>
    </location>
</feature>
<evidence type="ECO:0000313" key="6">
    <source>
        <dbReference type="Proteomes" id="UP000031563"/>
    </source>
</evidence>
<dbReference type="InterPro" id="IPR001610">
    <property type="entry name" value="PAC"/>
</dbReference>
<dbReference type="PANTHER" id="PTHR44757:SF2">
    <property type="entry name" value="BIOFILM ARCHITECTURE MAINTENANCE PROTEIN MBAA"/>
    <property type="match status" value="1"/>
</dbReference>
<dbReference type="SUPFAM" id="SSF55073">
    <property type="entry name" value="Nucleotide cyclase"/>
    <property type="match status" value="1"/>
</dbReference>
<dbReference type="NCBIfam" id="TIGR00229">
    <property type="entry name" value="sensory_box"/>
    <property type="match status" value="1"/>
</dbReference>
<sequence length="750" mass="85791">MYKDHLVESAYSLVIQEANQRCRARGLDPEDVPAPFVVNPEKLKEIQKNYAEVLKVINFFVPKFLYMIKGTPILIVVTDDEGTILYMEGDPAIKSIIQQLGFIPGVRFSEEHNGTNSISLALSTNQPIEIVGTEHYHKILQQSACYSVPFHSVKNDVQLGTISIMTALDYGSPLLLTLLSTVGDSIEREILLRSQNRDLNILNQIVTNSTKTGIIFTDKHGQVTEFNEYAQELTGWSRQAVLNKPVLQLDKIGPLIHEVLQTREAFSNIELELRHASSCDQTICLFDGKPIYSENGELIGAFGNFRDITERYKAELKVKHMAHHDELTGLPNRRYLQQFLGECLDHAMKHKEMLAVFMLDLDRFKLINDTLGHSKGDLLLTKIAGRLKNYLQSRAKVFRMGGDEFTIILPKIHRPADVVRMAEDIIDVVRQPFVIQEYEFHISTSIGISFYPHDGHDIHSLLVQADTALYRAKEKGKNRYVIYDSNMKEKSFQKLTLETELKHAIENNHLFIHYQPQIDLKSSKIIGLESLLRWNHPQLGMISPEEFIPLAEEMGLMFTLGEWVFRNACQQLKAWHNKGFSSLRMAINLSPQEFLKQGLVKTIQQVLKEMELNPSFVELEITESMTMDVERAILILNELNELGIQIAIDDFGTGYSSLNYLKRFPIHRLKIDRSFVRDIMKDESDAKIVSTIISMAHALNLDVLAEGVETEEQLDFLRQLSCDQVQGYYYSKPLPADEIERKLIKQSERK</sequence>
<dbReference type="SMART" id="SM00086">
    <property type="entry name" value="PAC"/>
    <property type="match status" value="1"/>
</dbReference>
<dbReference type="EMBL" id="JWIR02000073">
    <property type="protein sequence ID" value="KKB35364.1"/>
    <property type="molecule type" value="Genomic_DNA"/>
</dbReference>
<dbReference type="Gene3D" id="3.30.450.20">
    <property type="entry name" value="PAS domain"/>
    <property type="match status" value="1"/>
</dbReference>
<dbReference type="RefSeq" id="WP_082090256.1">
    <property type="nucleotide sequence ID" value="NZ_JWIR02000073.1"/>
</dbReference>
<dbReference type="Pfam" id="PF00563">
    <property type="entry name" value="EAL"/>
    <property type="match status" value="1"/>
</dbReference>
<dbReference type="FunFam" id="3.30.70.270:FF:000001">
    <property type="entry name" value="Diguanylate cyclase domain protein"/>
    <property type="match status" value="1"/>
</dbReference>
<dbReference type="InterPro" id="IPR000700">
    <property type="entry name" value="PAS-assoc_C"/>
</dbReference>
<dbReference type="PROSITE" id="PS50883">
    <property type="entry name" value="EAL"/>
    <property type="match status" value="1"/>
</dbReference>
<feature type="domain" description="PAS" evidence="1">
    <location>
        <begin position="198"/>
        <end position="258"/>
    </location>
</feature>
<evidence type="ECO:0000259" key="3">
    <source>
        <dbReference type="PROSITE" id="PS50883"/>
    </source>
</evidence>
<dbReference type="Proteomes" id="UP000031563">
    <property type="component" value="Unassembled WGS sequence"/>
</dbReference>
<feature type="domain" description="PAC" evidence="2">
    <location>
        <begin position="267"/>
        <end position="320"/>
    </location>
</feature>
<feature type="domain" description="EAL" evidence="3">
    <location>
        <begin position="494"/>
        <end position="747"/>
    </location>
</feature>
<dbReference type="STRING" id="1221996.QY95_03498"/>
<dbReference type="NCBIfam" id="TIGR00254">
    <property type="entry name" value="GGDEF"/>
    <property type="match status" value="1"/>
</dbReference>
<dbReference type="InterPro" id="IPR001633">
    <property type="entry name" value="EAL_dom"/>
</dbReference>
<dbReference type="PROSITE" id="PS50113">
    <property type="entry name" value="PAC"/>
    <property type="match status" value="1"/>
</dbReference>
<dbReference type="GO" id="GO:0006355">
    <property type="term" value="P:regulation of DNA-templated transcription"/>
    <property type="evidence" value="ECO:0007669"/>
    <property type="project" value="InterPro"/>
</dbReference>
<dbReference type="InterPro" id="IPR035965">
    <property type="entry name" value="PAS-like_dom_sf"/>
</dbReference>
<dbReference type="PROSITE" id="PS50887">
    <property type="entry name" value="GGDEF"/>
    <property type="match status" value="1"/>
</dbReference>
<dbReference type="Gene3D" id="3.30.450.40">
    <property type="match status" value="1"/>
</dbReference>
<dbReference type="InterPro" id="IPR043128">
    <property type="entry name" value="Rev_trsase/Diguanyl_cyclase"/>
</dbReference>
<dbReference type="Pfam" id="PF00989">
    <property type="entry name" value="PAS"/>
    <property type="match status" value="1"/>
</dbReference>
<dbReference type="SMART" id="SM00052">
    <property type="entry name" value="EAL"/>
    <property type="match status" value="1"/>
</dbReference>
<dbReference type="SMART" id="SM00091">
    <property type="entry name" value="PAS"/>
    <property type="match status" value="1"/>
</dbReference>
<dbReference type="CDD" id="cd01949">
    <property type="entry name" value="GGDEF"/>
    <property type="match status" value="1"/>
</dbReference>
<reference evidence="5" key="1">
    <citation type="submission" date="2015-02" db="EMBL/GenBank/DDBJ databases">
        <title>Genome Assembly of Bacillaceae bacterium MTCC 8252.</title>
        <authorList>
            <person name="Verma A."/>
            <person name="Khatri I."/>
            <person name="Mual P."/>
            <person name="Subramanian S."/>
            <person name="Krishnamurthi S."/>
        </authorList>
    </citation>
    <scope>NUCLEOTIDE SEQUENCE [LARGE SCALE GENOMIC DNA]</scope>
    <source>
        <strain evidence="5">MTCC 8252</strain>
    </source>
</reference>
<dbReference type="InterPro" id="IPR029787">
    <property type="entry name" value="Nucleotide_cyclase"/>
</dbReference>
<dbReference type="InterPro" id="IPR035919">
    <property type="entry name" value="EAL_sf"/>
</dbReference>
<comment type="caution">
    <text evidence="5">The sequence shown here is derived from an EMBL/GenBank/DDBJ whole genome shotgun (WGS) entry which is preliminary data.</text>
</comment>
<evidence type="ECO:0000259" key="1">
    <source>
        <dbReference type="PROSITE" id="PS50112"/>
    </source>
</evidence>
<evidence type="ECO:0000313" key="5">
    <source>
        <dbReference type="EMBL" id="KKB35364.1"/>
    </source>
</evidence>
<dbReference type="SUPFAM" id="SSF141868">
    <property type="entry name" value="EAL domain-like"/>
    <property type="match status" value="1"/>
</dbReference>
<dbReference type="CDD" id="cd01948">
    <property type="entry name" value="EAL"/>
    <property type="match status" value="1"/>
</dbReference>
<keyword evidence="6" id="KW-1185">Reference proteome</keyword>
<dbReference type="SMART" id="SM00267">
    <property type="entry name" value="GGDEF"/>
    <property type="match status" value="1"/>
</dbReference>
<dbReference type="FunFam" id="3.20.20.450:FF:000001">
    <property type="entry name" value="Cyclic di-GMP phosphodiesterase yahA"/>
    <property type="match status" value="1"/>
</dbReference>
<gene>
    <name evidence="5" type="ORF">QY95_03498</name>
</gene>
<evidence type="ECO:0000259" key="2">
    <source>
        <dbReference type="PROSITE" id="PS50113"/>
    </source>
</evidence>
<dbReference type="Gene3D" id="3.20.20.450">
    <property type="entry name" value="EAL domain"/>
    <property type="match status" value="1"/>
</dbReference>
<evidence type="ECO:0000259" key="4">
    <source>
        <dbReference type="PROSITE" id="PS50887"/>
    </source>
</evidence>
<dbReference type="InterPro" id="IPR013767">
    <property type="entry name" value="PAS_fold"/>
</dbReference>
<dbReference type="CDD" id="cd00130">
    <property type="entry name" value="PAS"/>
    <property type="match status" value="1"/>
</dbReference>
<dbReference type="InterPro" id="IPR052155">
    <property type="entry name" value="Biofilm_reg_signaling"/>
</dbReference>
<protein>
    <submittedName>
        <fullName evidence="5">Phosphodiesterase</fullName>
    </submittedName>
</protein>
<proteinExistence type="predicted"/>
<dbReference type="Pfam" id="PF00990">
    <property type="entry name" value="GGDEF"/>
    <property type="match status" value="1"/>
</dbReference>
<dbReference type="PANTHER" id="PTHR44757">
    <property type="entry name" value="DIGUANYLATE CYCLASE DGCP"/>
    <property type="match status" value="1"/>
</dbReference>
<name>A0A0F5HM41_BACTR</name>